<dbReference type="Gene3D" id="2.40.360.20">
    <property type="match status" value="1"/>
</dbReference>
<feature type="signal peptide" evidence="2">
    <location>
        <begin position="1"/>
        <end position="23"/>
    </location>
</feature>
<evidence type="ECO:0000256" key="2">
    <source>
        <dbReference type="SAM" id="SignalP"/>
    </source>
</evidence>
<reference evidence="3" key="2">
    <citation type="submission" date="2020-09" db="EMBL/GenBank/DDBJ databases">
        <authorList>
            <person name="Sun Q."/>
            <person name="Kim S."/>
        </authorList>
    </citation>
    <scope>NUCLEOTIDE SEQUENCE</scope>
    <source>
        <strain evidence="3">KCTC 12711</strain>
    </source>
</reference>
<evidence type="ECO:0000313" key="4">
    <source>
        <dbReference type="Proteomes" id="UP000614811"/>
    </source>
</evidence>
<name>A0A918RHL9_9GAMM</name>
<accession>A0A918RHL9</accession>
<gene>
    <name evidence="3" type="ORF">GCM10008090_01940</name>
</gene>
<dbReference type="AlphaFoldDB" id="A0A918RHL9"/>
<evidence type="ECO:0000313" key="3">
    <source>
        <dbReference type="EMBL" id="GGZ97275.1"/>
    </source>
</evidence>
<evidence type="ECO:0000256" key="1">
    <source>
        <dbReference type="SAM" id="MobiDB-lite"/>
    </source>
</evidence>
<feature type="chain" id="PRO_5037609082" evidence="2">
    <location>
        <begin position="24"/>
        <end position="265"/>
    </location>
</feature>
<feature type="region of interest" description="Disordered" evidence="1">
    <location>
        <begin position="243"/>
        <end position="265"/>
    </location>
</feature>
<dbReference type="Proteomes" id="UP000614811">
    <property type="component" value="Unassembled WGS sequence"/>
</dbReference>
<protein>
    <submittedName>
        <fullName evidence="3">Uncharacterized protein</fullName>
    </submittedName>
</protein>
<dbReference type="RefSeq" id="WP_189398138.1">
    <property type="nucleotide sequence ID" value="NZ_BMXA01000001.1"/>
</dbReference>
<keyword evidence="4" id="KW-1185">Reference proteome</keyword>
<proteinExistence type="predicted"/>
<dbReference type="EMBL" id="BMXA01000001">
    <property type="protein sequence ID" value="GGZ97275.1"/>
    <property type="molecule type" value="Genomic_DNA"/>
</dbReference>
<reference evidence="3" key="1">
    <citation type="journal article" date="2014" name="Int. J. Syst. Evol. Microbiol.">
        <title>Complete genome sequence of Corynebacterium casei LMG S-19264T (=DSM 44701T), isolated from a smear-ripened cheese.</title>
        <authorList>
            <consortium name="US DOE Joint Genome Institute (JGI-PGF)"/>
            <person name="Walter F."/>
            <person name="Albersmeier A."/>
            <person name="Kalinowski J."/>
            <person name="Ruckert C."/>
        </authorList>
    </citation>
    <scope>NUCLEOTIDE SEQUENCE</scope>
    <source>
        <strain evidence="3">KCTC 12711</strain>
    </source>
</reference>
<comment type="caution">
    <text evidence="3">The sequence shown here is derived from an EMBL/GenBank/DDBJ whole genome shotgun (WGS) entry which is preliminary data.</text>
</comment>
<keyword evidence="2" id="KW-0732">Signal</keyword>
<sequence length="265" mass="28751">MKSTLSTFLLLLTTSLCLTTAHAEKINFDLLAASPVGSWQVREDIVTNAKGRQTGTTIRTSMLGSEERNGETHYWIEIGIDSFKINKKGQRKADGDRAIIKSLIPKSTMVGDPANVLNNLRGFGVETIMQSGNEKPMRMGNSKNMMSGMMAAFNTEIQYDFTDLGTDTISVPAGEFSTRKINGQGSVSMKVVFKKINVESDSTMWLSSKVPFGTVKTEGTSTTNGKQDSFSSTLLEYGMSGAKSEISGEPEDLPEMPNLGELFGG</sequence>
<organism evidence="3 4">
    <name type="scientific">Arenicella chitinivorans</name>
    <dbReference type="NCBI Taxonomy" id="1329800"/>
    <lineage>
        <taxon>Bacteria</taxon>
        <taxon>Pseudomonadati</taxon>
        <taxon>Pseudomonadota</taxon>
        <taxon>Gammaproteobacteria</taxon>
        <taxon>Arenicellales</taxon>
        <taxon>Arenicellaceae</taxon>
        <taxon>Arenicella</taxon>
    </lineage>
</organism>